<dbReference type="InterPro" id="IPR037026">
    <property type="entry name" value="Vgr_OB-fold_dom_sf"/>
</dbReference>
<dbReference type="RefSeq" id="WP_015441872.1">
    <property type="nucleotide sequence ID" value="NC_020520.1"/>
</dbReference>
<name>A0A6C7EBW6_ILUCY</name>
<dbReference type="OrthoDB" id="1907165at2"/>
<evidence type="ECO:0000259" key="1">
    <source>
        <dbReference type="Pfam" id="PF04717"/>
    </source>
</evidence>
<organism evidence="2 3">
    <name type="scientific">Ilumatobacter coccineus (strain NBRC 103263 / KCTC 29153 / YM16-304)</name>
    <dbReference type="NCBI Taxonomy" id="1313172"/>
    <lineage>
        <taxon>Bacteria</taxon>
        <taxon>Bacillati</taxon>
        <taxon>Actinomycetota</taxon>
        <taxon>Acidimicrobiia</taxon>
        <taxon>Acidimicrobiales</taxon>
        <taxon>Ilumatobacteraceae</taxon>
        <taxon>Ilumatobacter</taxon>
    </lineage>
</organism>
<accession>A0A6C7EBW6</accession>
<dbReference type="Gene3D" id="3.55.50.30">
    <property type="match status" value="1"/>
</dbReference>
<dbReference type="Proteomes" id="UP000011863">
    <property type="component" value="Chromosome"/>
</dbReference>
<protein>
    <recommendedName>
        <fullName evidence="1">Gp5/Type VI secretion system Vgr protein OB-fold domain-containing protein</fullName>
    </recommendedName>
</protein>
<keyword evidence="3" id="KW-1185">Reference proteome</keyword>
<sequence>MQDTLVTSAPLIKLDGTAIRSEDADLLFSLRVSRTTGAAAFAELRFDQSSSLADSVKVGTQLSIDATEDDVETSPIFKGEVMTIGIDVSVRQTQLVIGAYDKSYRLGNQTDATSHLSITFGGVIREIAGAAGLTADVDNTVGSIRFEHIQQSGTPHQFLTDLTRAYGCEWLVDDTKLIVRRRDAAGPVAKYLGASSLRSFSARFSGTEQPESVDVLGWDPSEKKGVNSKIERSSVKNGHTVPITRHVSGDFPGKEAVASPISVSTPADAKAVAEGITHRLSAAQLTGRGEVAVNGKLVPGSVIEIGDLDPNWNGKYYLTGVEHLFGRQQSFTTKFTFGPLEPTTLVDLFSHQAPTSRERLTSGITVGTVTDTEDPEGLLRVKVTIPVLRGENESHWARVISSGAGAARGSMSIPEIGDEVAVVFENGDLQRPYVLGGLWNGRDAAPDVGEIIRNGRVMSRSVTSRTGHRMTYKDGDDPEDLGVRIDLSDGKTFLELGETKIEITSQDTPIKVTNGKATVELADNGDITLDGNNITIKAKQDIEISGNNLDVKAKQNLKLEGALGADLKSKGPVKVETTAIAEVKGSLVKIN</sequence>
<dbReference type="Pfam" id="PF04717">
    <property type="entry name" value="Phage_base_V"/>
    <property type="match status" value="1"/>
</dbReference>
<evidence type="ECO:0000313" key="2">
    <source>
        <dbReference type="EMBL" id="BAN02625.1"/>
    </source>
</evidence>
<dbReference type="EMBL" id="AP012057">
    <property type="protein sequence ID" value="BAN02625.1"/>
    <property type="molecule type" value="Genomic_DNA"/>
</dbReference>
<dbReference type="SUPFAM" id="SSF69255">
    <property type="entry name" value="gp5 N-terminal domain-like"/>
    <property type="match status" value="1"/>
</dbReference>
<dbReference type="InterPro" id="IPR006531">
    <property type="entry name" value="Gp5/Vgr_OB"/>
</dbReference>
<dbReference type="KEGG" id="aym:YM304_23110"/>
<dbReference type="AlphaFoldDB" id="A0A6C7EBW6"/>
<feature type="domain" description="Gp5/Type VI secretion system Vgr protein OB-fold" evidence="1">
    <location>
        <begin position="366"/>
        <end position="439"/>
    </location>
</feature>
<proteinExistence type="predicted"/>
<dbReference type="Gene3D" id="2.40.50.230">
    <property type="entry name" value="Gp5 N-terminal domain"/>
    <property type="match status" value="1"/>
</dbReference>
<reference evidence="2 3" key="1">
    <citation type="journal article" date="2013" name="Int. J. Syst. Evol. Microbiol.">
        <title>Ilumatobacter nonamiense sp. nov. and Ilumatobacter coccineum sp. nov., isolated from seashore sand.</title>
        <authorList>
            <person name="Matsumoto A."/>
            <person name="Kasai H."/>
            <person name="Matsuo Y."/>
            <person name="Shizuri Y."/>
            <person name="Ichikawa N."/>
            <person name="Fujita N."/>
            <person name="Omura S."/>
            <person name="Takahashi Y."/>
        </authorList>
    </citation>
    <scope>NUCLEOTIDE SEQUENCE [LARGE SCALE GENOMIC DNA]</scope>
    <source>
        <strain evidence="3">NBRC 103263 / KCTC 29153 / YM16-304</strain>
    </source>
</reference>
<evidence type="ECO:0000313" key="3">
    <source>
        <dbReference type="Proteomes" id="UP000011863"/>
    </source>
</evidence>
<dbReference type="SUPFAM" id="SSF69279">
    <property type="entry name" value="Phage tail proteins"/>
    <property type="match status" value="1"/>
</dbReference>
<gene>
    <name evidence="2" type="ORF">YM304_23110</name>
</gene>